<keyword evidence="2" id="KW-1185">Reference proteome</keyword>
<dbReference type="EMBL" id="SNYS01000006">
    <property type="protein sequence ID" value="TDQ70297.1"/>
    <property type="molecule type" value="Genomic_DNA"/>
</dbReference>
<gene>
    <name evidence="1" type="ORF">C7391_0640</name>
</gene>
<organism evidence="1 2">
    <name type="scientific">Methanimicrococcus blatticola</name>
    <dbReference type="NCBI Taxonomy" id="91560"/>
    <lineage>
        <taxon>Archaea</taxon>
        <taxon>Methanobacteriati</taxon>
        <taxon>Methanobacteriota</taxon>
        <taxon>Stenosarchaea group</taxon>
        <taxon>Methanomicrobia</taxon>
        <taxon>Methanosarcinales</taxon>
        <taxon>Methanosarcinaceae</taxon>
        <taxon>Methanimicrococcus</taxon>
    </lineage>
</organism>
<proteinExistence type="predicted"/>
<name>A0A484F562_9EURY</name>
<dbReference type="Proteomes" id="UP000294855">
    <property type="component" value="Unassembled WGS sequence"/>
</dbReference>
<sequence>MNLNPLQHHEKNHFFRNKYILYTRF</sequence>
<evidence type="ECO:0000313" key="1">
    <source>
        <dbReference type="EMBL" id="TDQ70297.1"/>
    </source>
</evidence>
<accession>A0A484F562</accession>
<comment type="caution">
    <text evidence="1">The sequence shown here is derived from an EMBL/GenBank/DDBJ whole genome shotgun (WGS) entry which is preliminary data.</text>
</comment>
<protein>
    <submittedName>
        <fullName evidence="1">Uncharacterized protein</fullName>
    </submittedName>
</protein>
<evidence type="ECO:0000313" key="2">
    <source>
        <dbReference type="Proteomes" id="UP000294855"/>
    </source>
</evidence>
<dbReference type="AlphaFoldDB" id="A0A484F562"/>
<reference evidence="1 2" key="1">
    <citation type="submission" date="2019-03" db="EMBL/GenBank/DDBJ databases">
        <title>Genomic Encyclopedia of Type Strains, Phase IV (KMG-IV): sequencing the most valuable type-strain genomes for metagenomic binning, comparative biology and taxonomic classification.</title>
        <authorList>
            <person name="Goeker M."/>
        </authorList>
    </citation>
    <scope>NUCLEOTIDE SEQUENCE [LARGE SCALE GENOMIC DNA]</scope>
    <source>
        <strain evidence="1 2">DSM 13328</strain>
    </source>
</reference>